<dbReference type="InterPro" id="IPR037171">
    <property type="entry name" value="NagB/RpiA_transferase-like"/>
</dbReference>
<evidence type="ECO:0000256" key="4">
    <source>
        <dbReference type="PIRSR" id="PIRSR006806-1"/>
    </source>
</evidence>
<evidence type="ECO:0000256" key="5">
    <source>
        <dbReference type="RuleBase" id="RU361279"/>
    </source>
</evidence>
<dbReference type="PANTHER" id="PTHR23407:SF1">
    <property type="entry name" value="5-FORMYLTETRAHYDROFOLATE CYCLO-LIGASE"/>
    <property type="match status" value="1"/>
</dbReference>
<feature type="binding site" evidence="4">
    <location>
        <position position="53"/>
    </location>
    <ligand>
        <name>substrate</name>
    </ligand>
</feature>
<sequence length="193" mass="20970">MQDIGFKQKLRTRVIRDRAGLHEKDRASAGRAIRETLLTLPELEMASSIAAYVSIDTEPDTRALIFGLWKRGAYVLLPRLLPDNDLDWATYEGPDSLAPGRHGLPEPTSPGRGPGAVKAADVVIVPALAIDRTGMRLGRGGGSYDRVLDRVGPGILTVGLVYDGELVEEVPAEPHDRRVRAAITPSEGLIRFD</sequence>
<keyword evidence="5" id="KW-0479">Metal-binding</keyword>
<comment type="similarity">
    <text evidence="1 5">Belongs to the 5-formyltetrahydrofolate cyclo-ligase family.</text>
</comment>
<proteinExistence type="inferred from homology"/>
<feature type="binding site" evidence="4">
    <location>
        <begin position="136"/>
        <end position="144"/>
    </location>
    <ligand>
        <name>ATP</name>
        <dbReference type="ChEBI" id="CHEBI:30616"/>
    </ligand>
</feature>
<comment type="catalytic activity">
    <reaction evidence="5">
        <text>(6S)-5-formyl-5,6,7,8-tetrahydrofolate + ATP = (6R)-5,10-methenyltetrahydrofolate + ADP + phosphate</text>
        <dbReference type="Rhea" id="RHEA:10488"/>
        <dbReference type="ChEBI" id="CHEBI:30616"/>
        <dbReference type="ChEBI" id="CHEBI:43474"/>
        <dbReference type="ChEBI" id="CHEBI:57455"/>
        <dbReference type="ChEBI" id="CHEBI:57457"/>
        <dbReference type="ChEBI" id="CHEBI:456216"/>
        <dbReference type="EC" id="6.3.3.2"/>
    </reaction>
</comment>
<dbReference type="RefSeq" id="WP_111865264.1">
    <property type="nucleotide sequence ID" value="NZ_QLYX01000004.1"/>
</dbReference>
<dbReference type="PANTHER" id="PTHR23407">
    <property type="entry name" value="ATPASE INHIBITOR/5-FORMYLTETRAHYDROFOLATE CYCLO-LIGASE"/>
    <property type="match status" value="1"/>
</dbReference>
<keyword evidence="5" id="KW-0460">Magnesium</keyword>
<evidence type="ECO:0000313" key="7">
    <source>
        <dbReference type="EMBL" id="RAY15034.1"/>
    </source>
</evidence>
<dbReference type="NCBIfam" id="TIGR02727">
    <property type="entry name" value="MTHFS_bact"/>
    <property type="match status" value="1"/>
</dbReference>
<dbReference type="GO" id="GO:0046872">
    <property type="term" value="F:metal ion binding"/>
    <property type="evidence" value="ECO:0007669"/>
    <property type="project" value="UniProtKB-KW"/>
</dbReference>
<keyword evidence="8" id="KW-1185">Reference proteome</keyword>
<dbReference type="EMBL" id="QLYX01000004">
    <property type="protein sequence ID" value="RAY15034.1"/>
    <property type="molecule type" value="Genomic_DNA"/>
</dbReference>
<dbReference type="Pfam" id="PF01812">
    <property type="entry name" value="5-FTHF_cyc-lig"/>
    <property type="match status" value="1"/>
</dbReference>
<name>A0A365H7D6_9ACTN</name>
<dbReference type="OrthoDB" id="3242798at2"/>
<dbReference type="GO" id="GO:0035999">
    <property type="term" value="P:tetrahydrofolate interconversion"/>
    <property type="evidence" value="ECO:0007669"/>
    <property type="project" value="TreeGrafter"/>
</dbReference>
<keyword evidence="2 4" id="KW-0547">Nucleotide-binding</keyword>
<evidence type="ECO:0000256" key="1">
    <source>
        <dbReference type="ARBA" id="ARBA00010638"/>
    </source>
</evidence>
<dbReference type="InterPro" id="IPR002698">
    <property type="entry name" value="FTHF_cligase"/>
</dbReference>
<comment type="cofactor">
    <cofactor evidence="5">
        <name>Mg(2+)</name>
        <dbReference type="ChEBI" id="CHEBI:18420"/>
    </cofactor>
</comment>
<dbReference type="PIRSF" id="PIRSF006806">
    <property type="entry name" value="FTHF_cligase"/>
    <property type="match status" value="1"/>
</dbReference>
<keyword evidence="7" id="KW-0436">Ligase</keyword>
<feature type="region of interest" description="Disordered" evidence="6">
    <location>
        <begin position="95"/>
        <end position="116"/>
    </location>
</feature>
<gene>
    <name evidence="7" type="ORF">DPM19_09820</name>
</gene>
<reference evidence="7 8" key="1">
    <citation type="submission" date="2018-06" db="EMBL/GenBank/DDBJ databases">
        <title>Actinomadura craniellae sp. nov. isolated from marine sponge Craniella sp.</title>
        <authorList>
            <person name="Li L."/>
            <person name="Xu Q.H."/>
            <person name="Lin H.W."/>
            <person name="Lu Y.H."/>
        </authorList>
    </citation>
    <scope>NUCLEOTIDE SEQUENCE [LARGE SCALE GENOMIC DNA]</scope>
    <source>
        <strain evidence="7 8">LHW63021</strain>
    </source>
</reference>
<dbReference type="InterPro" id="IPR024185">
    <property type="entry name" value="FTHF_cligase-like_sf"/>
</dbReference>
<accession>A0A365H7D6</accession>
<evidence type="ECO:0000256" key="2">
    <source>
        <dbReference type="ARBA" id="ARBA00022741"/>
    </source>
</evidence>
<keyword evidence="3 4" id="KW-0067">ATP-binding</keyword>
<evidence type="ECO:0000313" key="8">
    <source>
        <dbReference type="Proteomes" id="UP000251891"/>
    </source>
</evidence>
<dbReference type="Gene3D" id="3.40.50.10420">
    <property type="entry name" value="NagB/RpiA/CoA transferase-like"/>
    <property type="match status" value="1"/>
</dbReference>
<dbReference type="SUPFAM" id="SSF100950">
    <property type="entry name" value="NagB/RpiA/CoA transferase-like"/>
    <property type="match status" value="1"/>
</dbReference>
<dbReference type="Proteomes" id="UP000251891">
    <property type="component" value="Unassembled WGS sequence"/>
</dbReference>
<dbReference type="GO" id="GO:0009396">
    <property type="term" value="P:folic acid-containing compound biosynthetic process"/>
    <property type="evidence" value="ECO:0007669"/>
    <property type="project" value="TreeGrafter"/>
</dbReference>
<dbReference type="EC" id="6.3.3.2" evidence="5"/>
<dbReference type="GO" id="GO:0030272">
    <property type="term" value="F:5-formyltetrahydrofolate cyclo-ligase activity"/>
    <property type="evidence" value="ECO:0007669"/>
    <property type="project" value="UniProtKB-EC"/>
</dbReference>
<feature type="binding site" evidence="4">
    <location>
        <begin position="7"/>
        <end position="11"/>
    </location>
    <ligand>
        <name>ATP</name>
        <dbReference type="ChEBI" id="CHEBI:30616"/>
    </ligand>
</feature>
<evidence type="ECO:0000256" key="6">
    <source>
        <dbReference type="SAM" id="MobiDB-lite"/>
    </source>
</evidence>
<dbReference type="AlphaFoldDB" id="A0A365H7D6"/>
<comment type="caution">
    <text evidence="7">The sequence shown here is derived from an EMBL/GenBank/DDBJ whole genome shotgun (WGS) entry which is preliminary data.</text>
</comment>
<protein>
    <recommendedName>
        <fullName evidence="5">5-formyltetrahydrofolate cyclo-ligase</fullName>
        <ecNumber evidence="5">6.3.3.2</ecNumber>
    </recommendedName>
</protein>
<feature type="binding site" evidence="4">
    <location>
        <position position="58"/>
    </location>
    <ligand>
        <name>substrate</name>
    </ligand>
</feature>
<dbReference type="GO" id="GO:0005524">
    <property type="term" value="F:ATP binding"/>
    <property type="evidence" value="ECO:0007669"/>
    <property type="project" value="UniProtKB-KW"/>
</dbReference>
<organism evidence="7 8">
    <name type="scientific">Actinomadura craniellae</name>
    <dbReference type="NCBI Taxonomy" id="2231787"/>
    <lineage>
        <taxon>Bacteria</taxon>
        <taxon>Bacillati</taxon>
        <taxon>Actinomycetota</taxon>
        <taxon>Actinomycetes</taxon>
        <taxon>Streptosporangiales</taxon>
        <taxon>Thermomonosporaceae</taxon>
        <taxon>Actinomadura</taxon>
    </lineage>
</organism>
<evidence type="ECO:0000256" key="3">
    <source>
        <dbReference type="ARBA" id="ARBA00022840"/>
    </source>
</evidence>